<dbReference type="EMBL" id="OW240920">
    <property type="protein sequence ID" value="CAH2315367.1"/>
    <property type="molecule type" value="Genomic_DNA"/>
</dbReference>
<reference evidence="1" key="1">
    <citation type="submission" date="2022-03" db="EMBL/GenBank/DDBJ databases">
        <authorList>
            <person name="Alioto T."/>
            <person name="Alioto T."/>
            <person name="Gomez Garrido J."/>
        </authorList>
    </citation>
    <scope>NUCLEOTIDE SEQUENCE</scope>
</reference>
<dbReference type="AlphaFoldDB" id="A0AAD1T0P2"/>
<evidence type="ECO:0000313" key="1">
    <source>
        <dbReference type="EMBL" id="CAH2315367.1"/>
    </source>
</evidence>
<dbReference type="Proteomes" id="UP001295444">
    <property type="component" value="Chromosome 09"/>
</dbReference>
<proteinExistence type="predicted"/>
<accession>A0AAD1T0P2</accession>
<evidence type="ECO:0000313" key="2">
    <source>
        <dbReference type="Proteomes" id="UP001295444"/>
    </source>
</evidence>
<sequence>MTNPTPLTSVVYNPEIVGGLAPQDIAGLGCPDKLYLREWCSNGQFKPLETLISQAHPTGLLHYRFHQIQHYHSTLPGKHLENSDLTHFKTLCSAETHQPRGISALYAILLEATRSLPVTYQSKWELATGSTLSDS</sequence>
<gene>
    <name evidence="1" type="ORF">PECUL_23A007687</name>
</gene>
<protein>
    <submittedName>
        <fullName evidence="1">Uncharacterized protein</fullName>
    </submittedName>
</protein>
<name>A0AAD1T0P2_PELCU</name>
<keyword evidence="2" id="KW-1185">Reference proteome</keyword>
<organism evidence="1 2">
    <name type="scientific">Pelobates cultripes</name>
    <name type="common">Western spadefoot toad</name>
    <dbReference type="NCBI Taxonomy" id="61616"/>
    <lineage>
        <taxon>Eukaryota</taxon>
        <taxon>Metazoa</taxon>
        <taxon>Chordata</taxon>
        <taxon>Craniata</taxon>
        <taxon>Vertebrata</taxon>
        <taxon>Euteleostomi</taxon>
        <taxon>Amphibia</taxon>
        <taxon>Batrachia</taxon>
        <taxon>Anura</taxon>
        <taxon>Pelobatoidea</taxon>
        <taxon>Pelobatidae</taxon>
        <taxon>Pelobates</taxon>
    </lineage>
</organism>